<organism evidence="1 2">
    <name type="scientific">Mucilaginibacter pineti</name>
    <dbReference type="NCBI Taxonomy" id="1391627"/>
    <lineage>
        <taxon>Bacteria</taxon>
        <taxon>Pseudomonadati</taxon>
        <taxon>Bacteroidota</taxon>
        <taxon>Sphingobacteriia</taxon>
        <taxon>Sphingobacteriales</taxon>
        <taxon>Sphingobacteriaceae</taxon>
        <taxon>Mucilaginibacter</taxon>
    </lineage>
</organism>
<keyword evidence="2" id="KW-1185">Reference proteome</keyword>
<reference evidence="1" key="1">
    <citation type="submission" date="2016-10" db="EMBL/GenBank/DDBJ databases">
        <authorList>
            <person name="de Groot N.N."/>
        </authorList>
    </citation>
    <scope>NUCLEOTIDE SEQUENCE [LARGE SCALE GENOMIC DNA]</scope>
    <source>
        <strain evidence="1">47C3B</strain>
    </source>
</reference>
<dbReference type="Proteomes" id="UP000199072">
    <property type="component" value="Unassembled WGS sequence"/>
</dbReference>
<dbReference type="STRING" id="1391627.SAMN05216464_105312"/>
<gene>
    <name evidence="1" type="ORF">SAMN05216464_105312</name>
</gene>
<sequence length="365" mass="43205">METIRTIQQVNRKPRPLTRCRAGSAQPVKKRTTRINRNGFLTHTFQPFWAYEGNKARAEKEFFRSLENICTYYDLLIPDVTGLTFPQNIYRSWEITAERIKAIDKHLDCIILQDDTFTATLATVRQFDTGMTLYYIPVKPLWNWVQQAKQQALSEIVIAIFAYLYQVVQVPFYTEQSSYLHHQYHYLDEMINEDMENDEEEDAYRREQLDELYTLQNAGIHLLRQISDPQQLTNMDTLVLNYSKAEKCDNDWAILAIEFVQLYNNYPDRSFFDHIRPDFCHPEIEERIHADQYMSFYWSGNDCLQESLFCMIDSEFQEAGITDEPTAVEVFDTLTEKKNENFGFETRLLALINRLCQLLTHHDND</sequence>
<proteinExistence type="predicted"/>
<dbReference type="AlphaFoldDB" id="A0A1G7C6S9"/>
<name>A0A1G7C6S9_9SPHI</name>
<accession>A0A1G7C6S9</accession>
<dbReference type="EMBL" id="FNAI01000005">
    <property type="protein sequence ID" value="SDE35082.1"/>
    <property type="molecule type" value="Genomic_DNA"/>
</dbReference>
<evidence type="ECO:0000313" key="1">
    <source>
        <dbReference type="EMBL" id="SDE35082.1"/>
    </source>
</evidence>
<evidence type="ECO:0000313" key="2">
    <source>
        <dbReference type="Proteomes" id="UP000199072"/>
    </source>
</evidence>
<protein>
    <submittedName>
        <fullName evidence="1">Uncharacterized protein</fullName>
    </submittedName>
</protein>